<dbReference type="Pfam" id="PF01740">
    <property type="entry name" value="STAS"/>
    <property type="match status" value="1"/>
</dbReference>
<dbReference type="Proteomes" id="UP001296706">
    <property type="component" value="Unassembled WGS sequence"/>
</dbReference>
<protein>
    <submittedName>
        <fullName evidence="2">STAS domain-containing protein</fullName>
    </submittedName>
</protein>
<keyword evidence="3" id="KW-1185">Reference proteome</keyword>
<dbReference type="SUPFAM" id="SSF52091">
    <property type="entry name" value="SpoIIaa-like"/>
    <property type="match status" value="1"/>
</dbReference>
<evidence type="ECO:0000313" key="2">
    <source>
        <dbReference type="EMBL" id="NMH76568.1"/>
    </source>
</evidence>
<accession>A0ABX1RBJ0</accession>
<feature type="domain" description="STAS" evidence="1">
    <location>
        <begin position="75"/>
        <end position="174"/>
    </location>
</feature>
<proteinExistence type="predicted"/>
<sequence length="183" mass="19651">MSYQGRSLTRVAPAPGDSFVCQPKRGRVVSASSIRSNPTVNHTDDRSRAVQAYPGDPAGTCRCDIETETGPAGPIVVLRVFGEIDMLTRPLVRTALSTATDQAHGDLVLDLAGVSFCCVRGFELLVDLADTARAAGIHFALSGLSAHLDRVITMLWPDEPAVRYRSVAAAVTAIRIDQTYRLN</sequence>
<dbReference type="InterPro" id="IPR036513">
    <property type="entry name" value="STAS_dom_sf"/>
</dbReference>
<name>A0ABX1RBJ0_9PSEU</name>
<dbReference type="Gene3D" id="3.30.750.24">
    <property type="entry name" value="STAS domain"/>
    <property type="match status" value="1"/>
</dbReference>
<dbReference type="InterPro" id="IPR002645">
    <property type="entry name" value="STAS_dom"/>
</dbReference>
<organism evidence="2 3">
    <name type="scientific">Pseudonocardia xinjiangensis</name>
    <dbReference type="NCBI Taxonomy" id="75289"/>
    <lineage>
        <taxon>Bacteria</taxon>
        <taxon>Bacillati</taxon>
        <taxon>Actinomycetota</taxon>
        <taxon>Actinomycetes</taxon>
        <taxon>Pseudonocardiales</taxon>
        <taxon>Pseudonocardiaceae</taxon>
        <taxon>Pseudonocardia</taxon>
    </lineage>
</organism>
<gene>
    <name evidence="2" type="ORF">HF577_05550</name>
</gene>
<evidence type="ECO:0000313" key="3">
    <source>
        <dbReference type="Proteomes" id="UP001296706"/>
    </source>
</evidence>
<reference evidence="2 3" key="1">
    <citation type="submission" date="2020-04" db="EMBL/GenBank/DDBJ databases">
        <authorList>
            <person name="Klaysubun C."/>
            <person name="Duangmal K."/>
            <person name="Lipun K."/>
        </authorList>
    </citation>
    <scope>NUCLEOTIDE SEQUENCE [LARGE SCALE GENOMIC DNA]</scope>
    <source>
        <strain evidence="2 3">JCM 11839</strain>
    </source>
</reference>
<dbReference type="EMBL" id="JAAXKY010000010">
    <property type="protein sequence ID" value="NMH76568.1"/>
    <property type="molecule type" value="Genomic_DNA"/>
</dbReference>
<dbReference type="PROSITE" id="PS50801">
    <property type="entry name" value="STAS"/>
    <property type="match status" value="1"/>
</dbReference>
<comment type="caution">
    <text evidence="2">The sequence shown here is derived from an EMBL/GenBank/DDBJ whole genome shotgun (WGS) entry which is preliminary data.</text>
</comment>
<evidence type="ECO:0000259" key="1">
    <source>
        <dbReference type="PROSITE" id="PS50801"/>
    </source>
</evidence>
<dbReference type="CDD" id="cd07043">
    <property type="entry name" value="STAS_anti-anti-sigma_factors"/>
    <property type="match status" value="1"/>
</dbReference>
<dbReference type="RefSeq" id="WP_211173831.1">
    <property type="nucleotide sequence ID" value="NZ_BAAAJH010000017.1"/>
</dbReference>